<evidence type="ECO:0000313" key="3">
    <source>
        <dbReference type="Proteomes" id="UP000235943"/>
    </source>
</evidence>
<dbReference type="Proteomes" id="UP000235943">
    <property type="component" value="Unassembled WGS sequence"/>
</dbReference>
<evidence type="ECO:0000256" key="1">
    <source>
        <dbReference type="SAM" id="MobiDB-lite"/>
    </source>
</evidence>
<accession>A0A2N8TW00</accession>
<dbReference type="EMBL" id="POUC01000022">
    <property type="protein sequence ID" value="PNG23177.1"/>
    <property type="molecule type" value="Genomic_DNA"/>
</dbReference>
<evidence type="ECO:0000313" key="2">
    <source>
        <dbReference type="EMBL" id="PNG23177.1"/>
    </source>
</evidence>
<feature type="region of interest" description="Disordered" evidence="1">
    <location>
        <begin position="46"/>
        <end position="68"/>
    </location>
</feature>
<name>A0A2N8TW00_9ACTN</name>
<reference evidence="2 3" key="1">
    <citation type="submission" date="2018-01" db="EMBL/GenBank/DDBJ databases">
        <title>Draft genome sequence of Streptomyces sp. 13K301.</title>
        <authorList>
            <person name="Sahin N."/>
            <person name="Saygin H."/>
            <person name="Ay H."/>
        </authorList>
    </citation>
    <scope>NUCLEOTIDE SEQUENCE [LARGE SCALE GENOMIC DNA]</scope>
    <source>
        <strain evidence="2 3">13K301</strain>
    </source>
</reference>
<organism evidence="2 3">
    <name type="scientific">Streptomyces cahuitamycinicus</name>
    <dbReference type="NCBI Taxonomy" id="2070367"/>
    <lineage>
        <taxon>Bacteria</taxon>
        <taxon>Bacillati</taxon>
        <taxon>Actinomycetota</taxon>
        <taxon>Actinomycetes</taxon>
        <taxon>Kitasatosporales</taxon>
        <taxon>Streptomycetaceae</taxon>
        <taxon>Streptomyces</taxon>
    </lineage>
</organism>
<protein>
    <submittedName>
        <fullName evidence="2">Uncharacterized protein</fullName>
    </submittedName>
</protein>
<sequence length="95" mass="11101">MWDLQLLCLHIVPEDYDGMLVEIVESTHPDGTREWLEMFRGKPLRSVKETSSGEQYAEPERWDSTPPTLSAQAEVSTLRPEEFHDKWLGVRGFRR</sequence>
<keyword evidence="3" id="KW-1185">Reference proteome</keyword>
<gene>
    <name evidence="2" type="ORF">C1J00_05380</name>
</gene>
<proteinExistence type="predicted"/>
<comment type="caution">
    <text evidence="2">The sequence shown here is derived from an EMBL/GenBank/DDBJ whole genome shotgun (WGS) entry which is preliminary data.</text>
</comment>
<dbReference type="AlphaFoldDB" id="A0A2N8TW00"/>